<gene>
    <name evidence="1" type="ORF">F4820DRAFT_471341</name>
</gene>
<comment type="caution">
    <text evidence="1">The sequence shown here is derived from an EMBL/GenBank/DDBJ whole genome shotgun (WGS) entry which is preliminary data.</text>
</comment>
<dbReference type="Proteomes" id="UP001497700">
    <property type="component" value="Unassembled WGS sequence"/>
</dbReference>
<organism evidence="1 2">
    <name type="scientific">Hypoxylon rubiginosum</name>
    <dbReference type="NCBI Taxonomy" id="110542"/>
    <lineage>
        <taxon>Eukaryota</taxon>
        <taxon>Fungi</taxon>
        <taxon>Dikarya</taxon>
        <taxon>Ascomycota</taxon>
        <taxon>Pezizomycotina</taxon>
        <taxon>Sordariomycetes</taxon>
        <taxon>Xylariomycetidae</taxon>
        <taxon>Xylariales</taxon>
        <taxon>Hypoxylaceae</taxon>
        <taxon>Hypoxylon</taxon>
    </lineage>
</organism>
<name>A0ACB9ZDG7_9PEZI</name>
<accession>A0ACB9ZDG7</accession>
<sequence>MAPGLDTNSGAATPMSFDIPNGNALNPNGYFAGTRHGKLNGNSHLTNGHIESNGYTSRNDQSVNRDYYGSESSSQPSENSAAEPIAIIGMGCRLPGGSSSSSKLWDLLKAGISAQGPFPASRFNMDGFYHPNGERPGSLNTAGGYFIDEDIRSFENSFFGINNLEATFMDPQQRKLLEVVFESFESAGLSLEQLSGANMGCYVGNFVTDFITMQLKDAEYTHRYTATGLGTTILANRISHVFNLKGPSFVIDTACSSSLYCLHAACSALVSRDCDSAVVAGANLIQSPEQQLATMKAGVLSKTSTCHTFDSSADGYGRADGIGALIVKRLSDAIRDGDPVRAVIRGTAVNSNGRTNGITLPSADGQEAVIRKAYAQAGLGYDETDYVECHGTGTAVGDPIEVEATSRVFKRPQSAPPLLIGSVKTNLGHSEAASGISSIIKVVLALEKGEIPPTVGVKSINPKIKLNEWNIKIVTETTPWPSRSHPNRDERVRRAGVNSFGYGGANSHVIIDAADMHVPSGYMLRPSEEKVTASVRTTIFLPVSADSDTALKRRVADLSLLYLPNINTIDLAYTLGIRRSHLSVRGYVLARPGHQKEDLTVENLRTRIQEKAYSKLPLAFVFTGQGAQWPEMGRGLLAEFPIFRQTIQMLDSTLQLLPHPPTWTLLGTLLEPAETSMIHHASRSQPICTAVQVGLVKLLSTFGIKPQSVVGHSSGEIAAAYAAGYVDADQAIAIAYYRGYTVTQSSKAMVGAMMAAGLARTDAVGKIKALGLGHKICVACVNSPESVTISGDVDGIQELKASLDSQGIFARLLKTDGKAYHSHHMAAVGEEYEQHLVSATSAVDPLSTNGSSVSDLDVTWISSVDGEVVEREAVSPSYWRANLESPVLFETVVGKLLKYFGSCHLVEIGPHSALELPIKQTYTKLNISKDKVHYNTALSRGKNSVTSVLNLVGDLYLHGHTISFKDVNIVGLWPIKPKTKLLPEPSQGAMLLDLPKYYWDYDPQQKLFHESRSSVEWRNRKYPRHDLLGSQVHGGNGILTSWRNVLKAKDVPWIEGHKLDTTIVVPAAGYLAMAVEAMSQVQDVSNRGTEGIAFRLQDIHITKALVLPQEDGLDTGVEVFTTLQPAQISRRGDSDRYQFNISSYALGEATTHATGLIQLAVASEHDTATRLPEIKQDDMEPTAPRVWYNKFVDGGLNFQGSFRSLAQVHVHTRRQEMHVLASTELRQGDGSGIDSESKYMIHPITIDALFQAGIIANTSGVIRELTAKVPVHIEQMMLRPPPMGQLAAPAKEKLNVKAVSKPVGFGTIRVSGELYGDDGSALLRISRCRLVAYQSGTQQQDEDERHPMLRVLWKPDITHLDPGNGAEFSSYIEQYVARVEAAGERGVAEAWQTRLMAVVDLLAHKNPKLRILSFLADEKDESYLADTLRLHTAFRRCQSLWRTSYAEDGSLRFQDFSSDAKPTHSSDGGFDVVLLGIQNTAQLRDVKDLVAPGGALLLAGSSSEANGLEELGFEKPLQSQLGEPCEVILARLLPEGPDKEKDSKGEVLIVERNESHSFNAVLAKQIEESTGRAARRVALDQVTPELLQAHSNVIATVELEDPLLSRVTEDEMRLVKVLTDNCANLIWVTGGRLLQGSRPELGIVFGLSRALMLEQPSLRFFVVDVDVCVSSSPSEINTTAMHVSDVLTQAVERPDPDFEFVHAAGLLHVSRFVPAETLNSAFREKQGAERRTLTMGEAQPFRLDTKTVGQTDSIFFRREEATVETRLASDHVEVLVKAVGLSIRDLQSVSGNAENSSGMTCTSQYGAVVTKTGDGVNGLKAGDRVVVMAPGYFSTLERVPQDSCYKLNDEEDLKTMASLPLPLSTAIYAIHDRARLQANESILIHCDSHSRNDGAVVAAICIAQKIDAQVLVLCDTAEDRQQLLRNSNLPQNHFLTANDANLVAELTRATGSQGVDVVVSFSNEQLDAAIFANCARLVQVGSGVSGLIDTVSADPSVLHRNITLSTFDMGSLIARQTPGGQSLRQRLLADAITLYRSGDLADRGLSPRIWDISDVTGAFRALAHKDTKYNHGGGIVVSLENETSSIPVTPIKYDTRLSSEKSYLLVGCLGGLGRSMSKWMLSRGARKFVFMGRSGTDKAPARRLVENLQSLGAQVTVVQGDVVNPDDVNHAVAGIDGPVGGVIQAAMGLGEALFTTMPRDYWLAGLRPKVVGSWNLYNALSGRRQDLDFFLMTSSVSGSVGTATESNYCSANYFLDVFSRYCRSVGIPAVSVGLGMISEVGYLHENPEIEALLLRKGIQAINEDEMLQIIDIALSTTATRPTGADDTYDEFALGHVLTGLEPLGLKALRAKGFDGSSPVLGDPRALLLSAALDGSSAGTGANSSTIGLAAEVAEAMEAGNSVEEAVLKTVSQKFSSLVLIPKDKLDASKPISSVGVDSMLAAEFRAWIFQSFKVDVPYLTLLSPAATLTLLSDMITQKITEAK</sequence>
<keyword evidence="2" id="KW-1185">Reference proteome</keyword>
<dbReference type="EMBL" id="MU393428">
    <property type="protein sequence ID" value="KAI4869767.1"/>
    <property type="molecule type" value="Genomic_DNA"/>
</dbReference>
<evidence type="ECO:0000313" key="1">
    <source>
        <dbReference type="EMBL" id="KAI4869767.1"/>
    </source>
</evidence>
<proteinExistence type="predicted"/>
<evidence type="ECO:0000313" key="2">
    <source>
        <dbReference type="Proteomes" id="UP001497700"/>
    </source>
</evidence>
<protein>
    <submittedName>
        <fullName evidence="1">Polyketide synthase</fullName>
    </submittedName>
</protein>
<reference evidence="1 2" key="1">
    <citation type="journal article" date="2022" name="New Phytol.">
        <title>Ecological generalism drives hyperdiversity of secondary metabolite gene clusters in xylarialean endophytes.</title>
        <authorList>
            <person name="Franco M.E.E."/>
            <person name="Wisecaver J.H."/>
            <person name="Arnold A.E."/>
            <person name="Ju Y.M."/>
            <person name="Slot J.C."/>
            <person name="Ahrendt S."/>
            <person name="Moore L.P."/>
            <person name="Eastman K.E."/>
            <person name="Scott K."/>
            <person name="Konkel Z."/>
            <person name="Mondo S.J."/>
            <person name="Kuo A."/>
            <person name="Hayes R.D."/>
            <person name="Haridas S."/>
            <person name="Andreopoulos B."/>
            <person name="Riley R."/>
            <person name="LaButti K."/>
            <person name="Pangilinan J."/>
            <person name="Lipzen A."/>
            <person name="Amirebrahimi M."/>
            <person name="Yan J."/>
            <person name="Adam C."/>
            <person name="Keymanesh K."/>
            <person name="Ng V."/>
            <person name="Louie K."/>
            <person name="Northen T."/>
            <person name="Drula E."/>
            <person name="Henrissat B."/>
            <person name="Hsieh H.M."/>
            <person name="Youens-Clark K."/>
            <person name="Lutzoni F."/>
            <person name="Miadlikowska J."/>
            <person name="Eastwood D.C."/>
            <person name="Hamelin R.C."/>
            <person name="Grigoriev I.V."/>
            <person name="U'Ren J.M."/>
        </authorList>
    </citation>
    <scope>NUCLEOTIDE SEQUENCE [LARGE SCALE GENOMIC DNA]</scope>
    <source>
        <strain evidence="1 2">CBS 119005</strain>
    </source>
</reference>